<organism evidence="1 2">
    <name type="scientific">Ceratitis capitata</name>
    <name type="common">Mediterranean fruit fly</name>
    <name type="synonym">Tephritis capitata</name>
    <dbReference type="NCBI Taxonomy" id="7213"/>
    <lineage>
        <taxon>Eukaryota</taxon>
        <taxon>Metazoa</taxon>
        <taxon>Ecdysozoa</taxon>
        <taxon>Arthropoda</taxon>
        <taxon>Hexapoda</taxon>
        <taxon>Insecta</taxon>
        <taxon>Pterygota</taxon>
        <taxon>Neoptera</taxon>
        <taxon>Endopterygota</taxon>
        <taxon>Diptera</taxon>
        <taxon>Brachycera</taxon>
        <taxon>Muscomorpha</taxon>
        <taxon>Tephritoidea</taxon>
        <taxon>Tephritidae</taxon>
        <taxon>Ceratitis</taxon>
        <taxon>Ceratitis</taxon>
    </lineage>
</organism>
<dbReference type="AlphaFoldDB" id="A0A811UQH5"/>
<protein>
    <submittedName>
        <fullName evidence="1">(Mediterranean fruit fly) hypothetical protein</fullName>
    </submittedName>
</protein>
<reference evidence="1" key="1">
    <citation type="submission" date="2020-11" db="EMBL/GenBank/DDBJ databases">
        <authorList>
            <person name="Whitehead M."/>
        </authorList>
    </citation>
    <scope>NUCLEOTIDE SEQUENCE</scope>
    <source>
        <strain evidence="1">EGII</strain>
    </source>
</reference>
<sequence length="161" mass="18095">MELVEINVSFSNTIAFSNIFLKTPSTNQEPNAESISTTIIRDFSYEHFSIPVRRPAKFIYGLCQWQICRLSSDARVRLLLIVKIIQEIGLKAPARHPSAAEKPTTVKLADPHFLQSAAAGGDVTIRFKKTLLNKHKVGLVIILKLQSRPFSHHPKQVSVEH</sequence>
<dbReference type="EMBL" id="CAJHJT010000023">
    <property type="protein sequence ID" value="CAD7001379.1"/>
    <property type="molecule type" value="Genomic_DNA"/>
</dbReference>
<evidence type="ECO:0000313" key="1">
    <source>
        <dbReference type="EMBL" id="CAD7001379.1"/>
    </source>
</evidence>
<comment type="caution">
    <text evidence="1">The sequence shown here is derived from an EMBL/GenBank/DDBJ whole genome shotgun (WGS) entry which is preliminary data.</text>
</comment>
<dbReference type="Proteomes" id="UP000606786">
    <property type="component" value="Unassembled WGS sequence"/>
</dbReference>
<accession>A0A811UQH5</accession>
<gene>
    <name evidence="1" type="ORF">CCAP1982_LOCUS9876</name>
</gene>
<name>A0A811UQH5_CERCA</name>
<keyword evidence="2" id="KW-1185">Reference proteome</keyword>
<evidence type="ECO:0000313" key="2">
    <source>
        <dbReference type="Proteomes" id="UP000606786"/>
    </source>
</evidence>
<proteinExistence type="predicted"/>